<keyword evidence="2" id="KW-0732">Signal</keyword>
<reference evidence="3 4" key="1">
    <citation type="submission" date="2017-05" db="EMBL/GenBank/DDBJ databases">
        <authorList>
            <person name="Song R."/>
            <person name="Chenine A.L."/>
            <person name="Ruprecht R.M."/>
        </authorList>
    </citation>
    <scope>NUCLEOTIDE SEQUENCE [LARGE SCALE GENOMIC DNA]</scope>
    <source>
        <strain evidence="3 4">DSM 26136</strain>
    </source>
</reference>
<dbReference type="Gene3D" id="3.40.190.10">
    <property type="entry name" value="Periplasmic binding protein-like II"/>
    <property type="match status" value="1"/>
</dbReference>
<protein>
    <recommendedName>
        <fullName evidence="5">ABC transporter substrate-binding protein</fullName>
    </recommendedName>
</protein>
<dbReference type="PROSITE" id="PS51318">
    <property type="entry name" value="TAT"/>
    <property type="match status" value="1"/>
</dbReference>
<organism evidence="3 4">
    <name type="scientific">Comamonas serinivorans</name>
    <dbReference type="NCBI Taxonomy" id="1082851"/>
    <lineage>
        <taxon>Bacteria</taxon>
        <taxon>Pseudomonadati</taxon>
        <taxon>Pseudomonadota</taxon>
        <taxon>Betaproteobacteria</taxon>
        <taxon>Burkholderiales</taxon>
        <taxon>Comamonadaceae</taxon>
        <taxon>Comamonas</taxon>
    </lineage>
</organism>
<evidence type="ECO:0000256" key="2">
    <source>
        <dbReference type="SAM" id="SignalP"/>
    </source>
</evidence>
<evidence type="ECO:0008006" key="5">
    <source>
        <dbReference type="Google" id="ProtNLM"/>
    </source>
</evidence>
<dbReference type="InterPro" id="IPR042100">
    <property type="entry name" value="Bug_dom1"/>
</dbReference>
<sequence>MTLPTSHPRRRAALQLTAGLLGLAAWPAHANDAWPRKPITLVVPFPPGGPTDAQLRALAAALGKDLGQPVVVHNQPGAGGTLAPSQMARSAAADGYTLAMITPAVFRLPHLQKVSYDVAQDFSYVAGLTSYVYALSVPTASRFKSLTEVVAFAKANPGQLSVAVVGSGTLGHIAIHRLQQQAGIQLNHVPFKGGADAVTALLGGHVDVMLEAGWGAMANGGKLRLLAVAEDKRLPRWPQVPTFKETGYDIVVRSTIGLAGPRNLPEAVVSRLEQALRLATQDAAYARALDIESMPNRFEGSQAYRQYALAQHESDRRSMRELGLAME</sequence>
<feature type="chain" id="PRO_5012507939" description="ABC transporter substrate-binding protein" evidence="2">
    <location>
        <begin position="31"/>
        <end position="327"/>
    </location>
</feature>
<name>A0A1Y0EP06_9BURK</name>
<gene>
    <name evidence="3" type="ORF">CCO03_10960</name>
</gene>
<feature type="signal peptide" evidence="2">
    <location>
        <begin position="1"/>
        <end position="30"/>
    </location>
</feature>
<dbReference type="InterPro" id="IPR006311">
    <property type="entry name" value="TAT_signal"/>
</dbReference>
<dbReference type="CDD" id="cd07012">
    <property type="entry name" value="PBP2_Bug_TTT"/>
    <property type="match status" value="1"/>
</dbReference>
<dbReference type="PANTHER" id="PTHR42928">
    <property type="entry name" value="TRICARBOXYLATE-BINDING PROTEIN"/>
    <property type="match status" value="1"/>
</dbReference>
<dbReference type="AlphaFoldDB" id="A0A1Y0EP06"/>
<dbReference type="PANTHER" id="PTHR42928:SF5">
    <property type="entry name" value="BLR1237 PROTEIN"/>
    <property type="match status" value="1"/>
</dbReference>
<proteinExistence type="inferred from homology"/>
<keyword evidence="4" id="KW-1185">Reference proteome</keyword>
<evidence type="ECO:0000313" key="3">
    <source>
        <dbReference type="EMBL" id="ARU05141.1"/>
    </source>
</evidence>
<evidence type="ECO:0000256" key="1">
    <source>
        <dbReference type="ARBA" id="ARBA00006987"/>
    </source>
</evidence>
<dbReference type="OrthoDB" id="8678477at2"/>
<dbReference type="RefSeq" id="WP_087280999.1">
    <property type="nucleotide sequence ID" value="NZ_CP021455.1"/>
</dbReference>
<evidence type="ECO:0000313" key="4">
    <source>
        <dbReference type="Proteomes" id="UP000196138"/>
    </source>
</evidence>
<dbReference type="Pfam" id="PF03401">
    <property type="entry name" value="TctC"/>
    <property type="match status" value="1"/>
</dbReference>
<dbReference type="Gene3D" id="3.40.190.150">
    <property type="entry name" value="Bordetella uptake gene, domain 1"/>
    <property type="match status" value="1"/>
</dbReference>
<comment type="similarity">
    <text evidence="1">Belongs to the UPF0065 (bug) family.</text>
</comment>
<dbReference type="SUPFAM" id="SSF53850">
    <property type="entry name" value="Periplasmic binding protein-like II"/>
    <property type="match status" value="1"/>
</dbReference>
<dbReference type="PIRSF" id="PIRSF017082">
    <property type="entry name" value="YflP"/>
    <property type="match status" value="1"/>
</dbReference>
<dbReference type="InterPro" id="IPR005064">
    <property type="entry name" value="BUG"/>
</dbReference>
<accession>A0A1Y0EP06</accession>
<dbReference type="KEGG" id="cser:CCO03_10960"/>
<dbReference type="Proteomes" id="UP000196138">
    <property type="component" value="Chromosome"/>
</dbReference>
<dbReference type="EMBL" id="CP021455">
    <property type="protein sequence ID" value="ARU05141.1"/>
    <property type="molecule type" value="Genomic_DNA"/>
</dbReference>